<keyword evidence="1" id="KW-0732">Signal</keyword>
<reference evidence="2 3" key="1">
    <citation type="submission" date="2023-05" db="EMBL/GenBank/DDBJ databases">
        <title>Sedimentitalea sp. nov. JM2-8.</title>
        <authorList>
            <person name="Huang J."/>
        </authorList>
    </citation>
    <scope>NUCLEOTIDE SEQUENCE [LARGE SCALE GENOMIC DNA]</scope>
    <source>
        <strain evidence="2 3">JM2-8</strain>
    </source>
</reference>
<evidence type="ECO:0000313" key="2">
    <source>
        <dbReference type="EMBL" id="MDK3075473.1"/>
    </source>
</evidence>
<evidence type="ECO:0000256" key="1">
    <source>
        <dbReference type="SAM" id="SignalP"/>
    </source>
</evidence>
<dbReference type="RefSeq" id="WP_284487400.1">
    <property type="nucleotide sequence ID" value="NZ_JASNJE010000038.1"/>
</dbReference>
<feature type="chain" id="PRO_5045683955" evidence="1">
    <location>
        <begin position="22"/>
        <end position="136"/>
    </location>
</feature>
<dbReference type="Proteomes" id="UP001227126">
    <property type="component" value="Unassembled WGS sequence"/>
</dbReference>
<name>A0ABT7FK02_9RHOB</name>
<sequence length="136" mass="14182">MRRHLSGAIALAILLVGAPGAGDAFTSRSGARVNPVNQAVFEVVPRSSGNGPIIWCAAADYAQRALKAPWQARVYVARGRGVSVTTGRRSAVQFTLDPAAAGIVPNGTSLSLNSFAVGDSMSVQQAFGYCQKQMAF</sequence>
<dbReference type="EMBL" id="JASNJE010000038">
    <property type="protein sequence ID" value="MDK3075473.1"/>
    <property type="molecule type" value="Genomic_DNA"/>
</dbReference>
<comment type="caution">
    <text evidence="2">The sequence shown here is derived from an EMBL/GenBank/DDBJ whole genome shotgun (WGS) entry which is preliminary data.</text>
</comment>
<evidence type="ECO:0000313" key="3">
    <source>
        <dbReference type="Proteomes" id="UP001227126"/>
    </source>
</evidence>
<proteinExistence type="predicted"/>
<keyword evidence="3" id="KW-1185">Reference proteome</keyword>
<feature type="signal peptide" evidence="1">
    <location>
        <begin position="1"/>
        <end position="21"/>
    </location>
</feature>
<organism evidence="2 3">
    <name type="scientific">Sedimentitalea xiamensis</name>
    <dbReference type="NCBI Taxonomy" id="3050037"/>
    <lineage>
        <taxon>Bacteria</taxon>
        <taxon>Pseudomonadati</taxon>
        <taxon>Pseudomonadota</taxon>
        <taxon>Alphaproteobacteria</taxon>
        <taxon>Rhodobacterales</taxon>
        <taxon>Paracoccaceae</taxon>
        <taxon>Sedimentitalea</taxon>
    </lineage>
</organism>
<accession>A0ABT7FK02</accession>
<protein>
    <submittedName>
        <fullName evidence="2">Uncharacterized protein</fullName>
    </submittedName>
</protein>
<gene>
    <name evidence="2" type="ORF">QO034_20570</name>
</gene>